<gene>
    <name evidence="2" type="ORF">GLOINDRAFT_94868</name>
</gene>
<dbReference type="SUPFAM" id="SSF53098">
    <property type="entry name" value="Ribonuclease H-like"/>
    <property type="match status" value="1"/>
</dbReference>
<accession>U9U7E5</accession>
<evidence type="ECO:0000313" key="2">
    <source>
        <dbReference type="EMBL" id="ESA15592.1"/>
    </source>
</evidence>
<feature type="domain" description="RNase H type-1" evidence="1">
    <location>
        <begin position="144"/>
        <end position="290"/>
    </location>
</feature>
<name>U9U7E5_RHIID</name>
<dbReference type="VEuPathDB" id="FungiDB:RhiirFUN_016524"/>
<dbReference type="GO" id="GO:0003676">
    <property type="term" value="F:nucleic acid binding"/>
    <property type="evidence" value="ECO:0007669"/>
    <property type="project" value="InterPro"/>
</dbReference>
<dbReference type="AlphaFoldDB" id="U9U7E5"/>
<dbReference type="Gene3D" id="3.30.420.10">
    <property type="entry name" value="Ribonuclease H-like superfamily/Ribonuclease H"/>
    <property type="match status" value="1"/>
</dbReference>
<dbReference type="EMBL" id="KI281858">
    <property type="protein sequence ID" value="ESA15592.1"/>
    <property type="molecule type" value="Genomic_DNA"/>
</dbReference>
<proteinExistence type="predicted"/>
<sequence length="468" mass="53608">MLSMERVNEVNCISVTYREHFIPHISTEDQLHQNIPWSCTPILKPCKGCPLHIPYYRDQRPLCVTVTATHQLYKIDIHGNLRANAFNIFTINSNSNRPAVAHTTDPIISLADETPALSSQSGIPSPLLNSLLYQRFFRFSGINFYTDGAFRPPGSGNPNPSYGNTTTTNMGFGWVHKNDTNSDLKISFFGGTSLSPSSSSKAEAYAILMVVPPDSVVKIYTDSMNCVHTFQRVDDPLVSMRKILKIPNHDVWRLIKNLTGKKNLTCLLFKVKAHSGDLYNDLADLEAGKGLDRWTLADDTHPVYLIIHSVVPQSLIDLIHSHTHKSSHTSSIVMDVMKLIHLNFSTHVWRRHTESMVTWEKRTGIYAKKIKLRRAKRRANNKRTKRTVRAQTTLPSLHRTNTPPFCFGVRNQQDRYDDRYRITYLQPQRPNDHFVPRWISSLHLIIYMRVVGLHLFRTVITDSLFLFY</sequence>
<evidence type="ECO:0000259" key="1">
    <source>
        <dbReference type="Pfam" id="PF00075"/>
    </source>
</evidence>
<dbReference type="InterPro" id="IPR002156">
    <property type="entry name" value="RNaseH_domain"/>
</dbReference>
<dbReference type="InterPro" id="IPR012337">
    <property type="entry name" value="RNaseH-like_sf"/>
</dbReference>
<dbReference type="GO" id="GO:0004523">
    <property type="term" value="F:RNA-DNA hybrid ribonuclease activity"/>
    <property type="evidence" value="ECO:0007669"/>
    <property type="project" value="InterPro"/>
</dbReference>
<reference evidence="2" key="1">
    <citation type="submission" date="2013-07" db="EMBL/GenBank/DDBJ databases">
        <title>The genome of an arbuscular mycorrhizal fungus provides insights into the evolution of the oldest plant symbiosis.</title>
        <authorList>
            <consortium name="DOE Joint Genome Institute"/>
            <person name="Tisserant E."/>
            <person name="Malbreil M."/>
            <person name="Kuo A."/>
            <person name="Kohler A."/>
            <person name="Symeonidi A."/>
            <person name="Balestrini R."/>
            <person name="Charron P."/>
            <person name="Duensing N."/>
            <person name="Frei-dit-Frey N."/>
            <person name="Gianinazzi-Pearson V."/>
            <person name="Gilbert B."/>
            <person name="Handa Y."/>
            <person name="Hijri M."/>
            <person name="Kaul R."/>
            <person name="Kawaguchi M."/>
            <person name="Krajinski F."/>
            <person name="Lammers P."/>
            <person name="Lapierre D."/>
            <person name="Masclaux F.G."/>
            <person name="Murat C."/>
            <person name="Morin E."/>
            <person name="Ndikumana S."/>
            <person name="Pagni M."/>
            <person name="Petitpierre D."/>
            <person name="Requena N."/>
            <person name="Rosikiewicz P."/>
            <person name="Riley R."/>
            <person name="Saito K."/>
            <person name="San Clemente H."/>
            <person name="Shapiro H."/>
            <person name="van Tuinen D."/>
            <person name="Becard G."/>
            <person name="Bonfante P."/>
            <person name="Paszkowski U."/>
            <person name="Shachar-Hill Y."/>
            <person name="Young J.P."/>
            <person name="Sanders I.R."/>
            <person name="Henrissat B."/>
            <person name="Rensing S.A."/>
            <person name="Grigoriev I.V."/>
            <person name="Corradi N."/>
            <person name="Roux C."/>
            <person name="Martin F."/>
        </authorList>
    </citation>
    <scope>NUCLEOTIDE SEQUENCE</scope>
    <source>
        <strain evidence="2">DAOM 197198</strain>
    </source>
</reference>
<protein>
    <recommendedName>
        <fullName evidence="1">RNase H type-1 domain-containing protein</fullName>
    </recommendedName>
</protein>
<organism evidence="2">
    <name type="scientific">Rhizophagus irregularis (strain DAOM 181602 / DAOM 197198 / MUCL 43194)</name>
    <name type="common">Arbuscular mycorrhizal fungus</name>
    <name type="synonym">Glomus intraradices</name>
    <dbReference type="NCBI Taxonomy" id="747089"/>
    <lineage>
        <taxon>Eukaryota</taxon>
        <taxon>Fungi</taxon>
        <taxon>Fungi incertae sedis</taxon>
        <taxon>Mucoromycota</taxon>
        <taxon>Glomeromycotina</taxon>
        <taxon>Glomeromycetes</taxon>
        <taxon>Glomerales</taxon>
        <taxon>Glomeraceae</taxon>
        <taxon>Rhizophagus</taxon>
    </lineage>
</organism>
<dbReference type="Pfam" id="PF00075">
    <property type="entry name" value="RNase_H"/>
    <property type="match status" value="1"/>
</dbReference>
<dbReference type="InterPro" id="IPR036397">
    <property type="entry name" value="RNaseH_sf"/>
</dbReference>
<dbReference type="HOGENOM" id="CLU_024817_1_0_1"/>